<dbReference type="InterPro" id="IPR039935">
    <property type="entry name" value="YML079W-like"/>
</dbReference>
<evidence type="ECO:0000313" key="3">
    <source>
        <dbReference type="Proteomes" id="UP000717364"/>
    </source>
</evidence>
<accession>A0A947GLG0</accession>
<sequence>MKYSDLLKHPEGGRYLEVYRSMSQVSIDDKTRTALTHIYFSLEPHEVSRFHRVSNDEVWNLYQGEGLYLYQWDGSSSTIESIELSAKLMNFCHVIPAGYWQAAVPIKDRVLVGCSVAPGFEFEDFELIVPESDIAQTLLKIDPGLSKLIQVR</sequence>
<dbReference type="PANTHER" id="PTHR33387:SF3">
    <property type="entry name" value="DUF985 DOMAIN-CONTAINING PROTEIN"/>
    <property type="match status" value="1"/>
</dbReference>
<reference evidence="2" key="1">
    <citation type="submission" date="2020-11" db="EMBL/GenBank/DDBJ databases">
        <authorList>
            <person name="Konstantinou D."/>
            <person name="Gkelis S."/>
            <person name="Popin R."/>
            <person name="Fewer D."/>
            <person name="Sivonen K."/>
        </authorList>
    </citation>
    <scope>NUCLEOTIDE SEQUENCE</scope>
    <source>
        <strain evidence="2">TAU-MAC 1115</strain>
    </source>
</reference>
<dbReference type="EMBL" id="JADOES010000039">
    <property type="protein sequence ID" value="MBT9317172.1"/>
    <property type="molecule type" value="Genomic_DNA"/>
</dbReference>
<evidence type="ECO:0000259" key="1">
    <source>
        <dbReference type="Pfam" id="PF06172"/>
    </source>
</evidence>
<gene>
    <name evidence="2" type="ORF">IXB50_17245</name>
</gene>
<dbReference type="InterPro" id="IPR011051">
    <property type="entry name" value="RmlC_Cupin_sf"/>
</dbReference>
<proteinExistence type="predicted"/>
<name>A0A947GLG0_9CYAN</name>
<keyword evidence="3" id="KW-1185">Reference proteome</keyword>
<feature type="domain" description="DUF985" evidence="1">
    <location>
        <begin position="5"/>
        <end position="127"/>
    </location>
</feature>
<dbReference type="CDD" id="cd06121">
    <property type="entry name" value="cupin_YML079wp"/>
    <property type="match status" value="1"/>
</dbReference>
<comment type="caution">
    <text evidence="2">The sequence shown here is derived from an EMBL/GenBank/DDBJ whole genome shotgun (WGS) entry which is preliminary data.</text>
</comment>
<dbReference type="SUPFAM" id="SSF51182">
    <property type="entry name" value="RmlC-like cupins"/>
    <property type="match status" value="1"/>
</dbReference>
<protein>
    <submittedName>
        <fullName evidence="2">Cupin domain-containing protein</fullName>
    </submittedName>
</protein>
<dbReference type="Pfam" id="PF06172">
    <property type="entry name" value="Cupin_5"/>
    <property type="match status" value="1"/>
</dbReference>
<evidence type="ECO:0000313" key="2">
    <source>
        <dbReference type="EMBL" id="MBT9317172.1"/>
    </source>
</evidence>
<dbReference type="InterPro" id="IPR014710">
    <property type="entry name" value="RmlC-like_jellyroll"/>
</dbReference>
<dbReference type="RefSeq" id="WP_215610238.1">
    <property type="nucleotide sequence ID" value="NZ_JADOES010000039.1"/>
</dbReference>
<dbReference type="Proteomes" id="UP000717364">
    <property type="component" value="Unassembled WGS sequence"/>
</dbReference>
<dbReference type="AlphaFoldDB" id="A0A947GLG0"/>
<organism evidence="2 3">
    <name type="scientific">Leptothoe spongobia TAU-MAC 1115</name>
    <dbReference type="NCBI Taxonomy" id="1967444"/>
    <lineage>
        <taxon>Bacteria</taxon>
        <taxon>Bacillati</taxon>
        <taxon>Cyanobacteriota</taxon>
        <taxon>Cyanophyceae</taxon>
        <taxon>Nodosilineales</taxon>
        <taxon>Cymatolegaceae</taxon>
        <taxon>Leptothoe</taxon>
        <taxon>Leptothoe spongobia</taxon>
    </lineage>
</organism>
<dbReference type="InterPro" id="IPR009327">
    <property type="entry name" value="Cupin_DUF985"/>
</dbReference>
<dbReference type="PANTHER" id="PTHR33387">
    <property type="entry name" value="RMLC-LIKE JELLY ROLL FOLD PROTEIN"/>
    <property type="match status" value="1"/>
</dbReference>
<dbReference type="Gene3D" id="2.60.120.10">
    <property type="entry name" value="Jelly Rolls"/>
    <property type="match status" value="1"/>
</dbReference>
<reference evidence="2" key="2">
    <citation type="journal article" date="2021" name="Mar. Drugs">
        <title>Genome Reduction and Secondary Metabolism of the Marine Sponge-Associated Cyanobacterium Leptothoe.</title>
        <authorList>
            <person name="Konstantinou D."/>
            <person name="Popin R.V."/>
            <person name="Fewer D.P."/>
            <person name="Sivonen K."/>
            <person name="Gkelis S."/>
        </authorList>
    </citation>
    <scope>NUCLEOTIDE SEQUENCE</scope>
    <source>
        <strain evidence="2">TAU-MAC 1115</strain>
    </source>
</reference>